<evidence type="ECO:0000256" key="1">
    <source>
        <dbReference type="SAM" id="MobiDB-lite"/>
    </source>
</evidence>
<dbReference type="EMBL" id="CCBP010000334">
    <property type="protein sequence ID" value="CDO76072.1"/>
    <property type="molecule type" value="Genomic_DNA"/>
</dbReference>
<gene>
    <name evidence="2" type="ORF">BN946_scf184814.g5</name>
</gene>
<feature type="compositionally biased region" description="Basic and acidic residues" evidence="1">
    <location>
        <begin position="1"/>
        <end position="16"/>
    </location>
</feature>
<keyword evidence="3" id="KW-1185">Reference proteome</keyword>
<feature type="region of interest" description="Disordered" evidence="1">
    <location>
        <begin position="1"/>
        <end position="36"/>
    </location>
</feature>
<feature type="region of interest" description="Disordered" evidence="1">
    <location>
        <begin position="465"/>
        <end position="499"/>
    </location>
</feature>
<dbReference type="OMA" id="CKSRIHC"/>
<protein>
    <submittedName>
        <fullName evidence="2">Uncharacterized protein</fullName>
    </submittedName>
</protein>
<dbReference type="HOGENOM" id="CLU_546453_0_0_1"/>
<dbReference type="OrthoDB" id="2755229at2759"/>
<accession>A0A060SNF7</accession>
<comment type="caution">
    <text evidence="2">The sequence shown here is derived from an EMBL/GenBank/DDBJ whole genome shotgun (WGS) entry which is preliminary data.</text>
</comment>
<reference evidence="2" key="1">
    <citation type="submission" date="2014-01" db="EMBL/GenBank/DDBJ databases">
        <title>The genome of the white-rot fungus Pycnoporus cinnabarinus: a basidiomycete model with a versatile arsenal for lignocellulosic biomass breakdown.</title>
        <authorList>
            <person name="Levasseur A."/>
            <person name="Lomascolo A."/>
            <person name="Ruiz-Duenas F.J."/>
            <person name="Uzan E."/>
            <person name="Piumi F."/>
            <person name="Kues U."/>
            <person name="Ram A.F.J."/>
            <person name="Murat C."/>
            <person name="Haon M."/>
            <person name="Benoit I."/>
            <person name="Arfi Y."/>
            <person name="Chevret D."/>
            <person name="Drula E."/>
            <person name="Kwon M.J."/>
            <person name="Gouret P."/>
            <person name="Lesage-Meessen L."/>
            <person name="Lombard V."/>
            <person name="Mariette J."/>
            <person name="Noirot C."/>
            <person name="Park J."/>
            <person name="Patyshakuliyeva A."/>
            <person name="Wieneger R.A.B."/>
            <person name="Wosten H.A.B."/>
            <person name="Martin F."/>
            <person name="Coutinho P.M."/>
            <person name="de Vries R."/>
            <person name="Martinez A.T."/>
            <person name="Klopp C."/>
            <person name="Pontarotti P."/>
            <person name="Henrissat B."/>
            <person name="Record E."/>
        </authorList>
    </citation>
    <scope>NUCLEOTIDE SEQUENCE [LARGE SCALE GENOMIC DNA]</scope>
    <source>
        <strain evidence="2">BRFM137</strain>
    </source>
</reference>
<evidence type="ECO:0000313" key="3">
    <source>
        <dbReference type="Proteomes" id="UP000029665"/>
    </source>
</evidence>
<dbReference type="AlphaFoldDB" id="A0A060SNF7"/>
<name>A0A060SNF7_PYCCI</name>
<feature type="compositionally biased region" description="Basic residues" evidence="1">
    <location>
        <begin position="488"/>
        <end position="499"/>
    </location>
</feature>
<organism evidence="2 3">
    <name type="scientific">Pycnoporus cinnabarinus</name>
    <name type="common">Cinnabar-red polypore</name>
    <name type="synonym">Trametes cinnabarina</name>
    <dbReference type="NCBI Taxonomy" id="5643"/>
    <lineage>
        <taxon>Eukaryota</taxon>
        <taxon>Fungi</taxon>
        <taxon>Dikarya</taxon>
        <taxon>Basidiomycota</taxon>
        <taxon>Agaricomycotina</taxon>
        <taxon>Agaricomycetes</taxon>
        <taxon>Polyporales</taxon>
        <taxon>Polyporaceae</taxon>
        <taxon>Trametes</taxon>
    </lineage>
</organism>
<proteinExistence type="predicted"/>
<feature type="compositionally biased region" description="Polar residues" evidence="1">
    <location>
        <begin position="17"/>
        <end position="26"/>
    </location>
</feature>
<evidence type="ECO:0000313" key="2">
    <source>
        <dbReference type="EMBL" id="CDO76072.1"/>
    </source>
</evidence>
<dbReference type="Proteomes" id="UP000029665">
    <property type="component" value="Unassembled WGS sequence"/>
</dbReference>
<dbReference type="STRING" id="5643.A0A060SNF7"/>
<sequence length="499" mass="55981">MEEDEQRTNKKARTDSETATAVSTSVAIPERARLRKDPRQHLWEREAQSFPPPRLVLATPPSGNPENYEYIPALDPAVMSQLGQPMYRQANPHFRMSRAGPMPPQPLLPHRPFPEGPFQVPPIMASEFKGNISEEMLEELQAMKEGENAPTILAFIPHGAGKIMAAPPNATQIATDSQEFIRSLAFEENDRKAYDVLVHPPDIRNAGGERSRPFAKPWTFFIEIPHNATPLLRFLLWQRVFAVSKTVSFTVYDLDNDDRYWDIYPIMGTSVLKNASHAKVLSQKEMILTAIKRDLSVDRDFRVYASELAFRNLRHTGDLTGAITTLCSTFHLERTELEDPDGEMRPAYMLLARPPVASDLEDDAWRALFNRHPVYRISLQRFTVALGAHRVFCELCKSRIHCTARCPWPNTEGWLGITPRDLGVRASNATPPVYHGRPGEIVSSNLFQAFQKACQEAAATAAAAKAALNQKGMSRQAPYTQPKASRGTPRKGKGKGRAH</sequence>